<gene>
    <name evidence="8" type="ORF">EMA8858_02633</name>
</gene>
<dbReference type="PANTHER" id="PTHR30106">
    <property type="entry name" value="INNER MEMBRANE PROTEIN YEIH-RELATED"/>
    <property type="match status" value="1"/>
</dbReference>
<feature type="transmembrane region" description="Helical" evidence="7">
    <location>
        <begin position="283"/>
        <end position="302"/>
    </location>
</feature>
<keyword evidence="5 7" id="KW-1133">Transmembrane helix</keyword>
<sequence>MKKQTIILLALAIVCCFSFINATWALMIGLTFALIVGNQNQEKTNLWGGYLLKTSVIGLGFGINIQVLAKAGQENIGTTAFFVLGVLTLGFLLGKLLKLDKTITLLISAGTAICGGSAIAAVGSVIKADANQLSVSTGVVFLLNAVALFVFPSIGHWLGLSQEQFGTWVAIAIHDTSSVVGAAAKYGDIALSIASITKMLRIIWIIPLSLILVFGISESRESFKIPSFIIGFVLASCFFSFLPIYKSFYQLFYHISKQMMVVSLYLIGTGISIENIRKVGRKVLFQAVGLWLIVCIVSLYFVTHFQH</sequence>
<evidence type="ECO:0000313" key="9">
    <source>
        <dbReference type="Proteomes" id="UP000837932"/>
    </source>
</evidence>
<comment type="similarity">
    <text evidence="2">Belongs to the UPF0324 family.</text>
</comment>
<feature type="transmembrane region" description="Helical" evidence="7">
    <location>
        <begin position="228"/>
        <end position="245"/>
    </location>
</feature>
<feature type="transmembrane region" description="Helical" evidence="7">
    <location>
        <begin position="103"/>
        <end position="126"/>
    </location>
</feature>
<comment type="subcellular location">
    <subcellularLocation>
        <location evidence="1">Cell membrane</location>
        <topology evidence="1">Multi-pass membrane protein</topology>
    </subcellularLocation>
</comment>
<evidence type="ECO:0000256" key="7">
    <source>
        <dbReference type="SAM" id="Phobius"/>
    </source>
</evidence>
<organism evidence="8 9">
    <name type="scientific">Emticicia aquatica</name>
    <dbReference type="NCBI Taxonomy" id="1681835"/>
    <lineage>
        <taxon>Bacteria</taxon>
        <taxon>Pseudomonadati</taxon>
        <taxon>Bacteroidota</taxon>
        <taxon>Cytophagia</taxon>
        <taxon>Cytophagales</taxon>
        <taxon>Leadbetterellaceae</taxon>
        <taxon>Emticicia</taxon>
    </lineage>
</organism>
<dbReference type="PANTHER" id="PTHR30106:SF1">
    <property type="entry name" value="UPF0324 MEMBRANE PROTEIN FN0533"/>
    <property type="match status" value="1"/>
</dbReference>
<feature type="transmembrane region" description="Helical" evidence="7">
    <location>
        <begin position="76"/>
        <end position="97"/>
    </location>
</feature>
<evidence type="ECO:0000256" key="1">
    <source>
        <dbReference type="ARBA" id="ARBA00004651"/>
    </source>
</evidence>
<keyword evidence="9" id="KW-1185">Reference proteome</keyword>
<evidence type="ECO:0000256" key="3">
    <source>
        <dbReference type="ARBA" id="ARBA00022475"/>
    </source>
</evidence>
<name>A0ABM9ARI1_9BACT</name>
<accession>A0ABM9ARI1</accession>
<evidence type="ECO:0000256" key="4">
    <source>
        <dbReference type="ARBA" id="ARBA00022692"/>
    </source>
</evidence>
<evidence type="ECO:0008006" key="10">
    <source>
        <dbReference type="Google" id="ProtNLM"/>
    </source>
</evidence>
<comment type="caution">
    <text evidence="8">The sequence shown here is derived from an EMBL/GenBank/DDBJ whole genome shotgun (WGS) entry which is preliminary data.</text>
</comment>
<reference evidence="8" key="1">
    <citation type="submission" date="2021-12" db="EMBL/GenBank/DDBJ databases">
        <authorList>
            <person name="Rodrigo-Torres L."/>
            <person name="Arahal R. D."/>
            <person name="Lucena T."/>
        </authorList>
    </citation>
    <scope>NUCLEOTIDE SEQUENCE</scope>
    <source>
        <strain evidence="8">CECT 8858</strain>
    </source>
</reference>
<evidence type="ECO:0000256" key="5">
    <source>
        <dbReference type="ARBA" id="ARBA00022989"/>
    </source>
</evidence>
<keyword evidence="3" id="KW-1003">Cell membrane</keyword>
<evidence type="ECO:0000313" key="8">
    <source>
        <dbReference type="EMBL" id="CAH0996501.1"/>
    </source>
</evidence>
<dbReference type="RefSeq" id="WP_238807059.1">
    <property type="nucleotide sequence ID" value="NZ_CAKLPY010000002.1"/>
</dbReference>
<dbReference type="Proteomes" id="UP000837932">
    <property type="component" value="Unassembled WGS sequence"/>
</dbReference>
<keyword evidence="4 7" id="KW-0812">Transmembrane</keyword>
<evidence type="ECO:0000256" key="2">
    <source>
        <dbReference type="ARBA" id="ARBA00007977"/>
    </source>
</evidence>
<feature type="transmembrane region" description="Helical" evidence="7">
    <location>
        <begin position="47"/>
        <end position="69"/>
    </location>
</feature>
<feature type="transmembrane region" description="Helical" evidence="7">
    <location>
        <begin position="7"/>
        <end position="35"/>
    </location>
</feature>
<proteinExistence type="inferred from homology"/>
<keyword evidence="6 7" id="KW-0472">Membrane</keyword>
<dbReference type="Pfam" id="PF03601">
    <property type="entry name" value="Cons_hypoth698"/>
    <property type="match status" value="1"/>
</dbReference>
<protein>
    <recommendedName>
        <fullName evidence="10">Sulfate exporter family transporter</fullName>
    </recommendedName>
</protein>
<dbReference type="EMBL" id="CAKLPY010000002">
    <property type="protein sequence ID" value="CAH0996501.1"/>
    <property type="molecule type" value="Genomic_DNA"/>
</dbReference>
<feature type="transmembrane region" description="Helical" evidence="7">
    <location>
        <begin position="199"/>
        <end position="216"/>
    </location>
</feature>
<evidence type="ECO:0000256" key="6">
    <source>
        <dbReference type="ARBA" id="ARBA00023136"/>
    </source>
</evidence>
<feature type="transmembrane region" description="Helical" evidence="7">
    <location>
        <begin position="138"/>
        <end position="158"/>
    </location>
</feature>
<dbReference type="InterPro" id="IPR018383">
    <property type="entry name" value="UPF0324_pro"/>
</dbReference>